<reference evidence="2 3" key="1">
    <citation type="submission" date="2024-06" db="EMBL/GenBank/DDBJ databases">
        <title>A chromosome level genome sequence of Diviner's sage (Salvia divinorum).</title>
        <authorList>
            <person name="Ford S.A."/>
            <person name="Ro D.-K."/>
            <person name="Ness R.W."/>
            <person name="Phillips M.A."/>
        </authorList>
    </citation>
    <scope>NUCLEOTIDE SEQUENCE [LARGE SCALE GENOMIC DNA]</scope>
    <source>
        <strain evidence="2">SAF-2024a</strain>
        <tissue evidence="2">Leaf</tissue>
    </source>
</reference>
<accession>A0ABD1G7R6</accession>
<dbReference type="AlphaFoldDB" id="A0ABD1G7R6"/>
<protein>
    <submittedName>
        <fullName evidence="2">O-glucosyltransferase rumi</fullName>
    </submittedName>
</protein>
<evidence type="ECO:0000259" key="1">
    <source>
        <dbReference type="SMART" id="SM00672"/>
    </source>
</evidence>
<evidence type="ECO:0000313" key="2">
    <source>
        <dbReference type="EMBL" id="KAL1540156.1"/>
    </source>
</evidence>
<organism evidence="2 3">
    <name type="scientific">Salvia divinorum</name>
    <name type="common">Maria pastora</name>
    <name type="synonym">Diviner's sage</name>
    <dbReference type="NCBI Taxonomy" id="28513"/>
    <lineage>
        <taxon>Eukaryota</taxon>
        <taxon>Viridiplantae</taxon>
        <taxon>Streptophyta</taxon>
        <taxon>Embryophyta</taxon>
        <taxon>Tracheophyta</taxon>
        <taxon>Spermatophyta</taxon>
        <taxon>Magnoliopsida</taxon>
        <taxon>eudicotyledons</taxon>
        <taxon>Gunneridae</taxon>
        <taxon>Pentapetalae</taxon>
        <taxon>asterids</taxon>
        <taxon>lamiids</taxon>
        <taxon>Lamiales</taxon>
        <taxon>Lamiaceae</taxon>
        <taxon>Nepetoideae</taxon>
        <taxon>Mentheae</taxon>
        <taxon>Salviinae</taxon>
        <taxon>Salvia</taxon>
        <taxon>Salvia subgen. Calosphace</taxon>
    </lineage>
</organism>
<evidence type="ECO:0000313" key="3">
    <source>
        <dbReference type="Proteomes" id="UP001567538"/>
    </source>
</evidence>
<gene>
    <name evidence="2" type="ORF">AAHA92_24555</name>
</gene>
<sequence>MKNVSWLRSLDFQRASMLVGFWKSVKNRPKLALSQLFCIIFIPVSFLAFAGWIDLRKYDPVIAVRKQLSPTPDCVTWNHTGVCPKIHPASSPTKPRSGSSCPDYFRWIHEDLRHWRKTGITERMVSGARRTAHFRLTILGGKMYVEKFREAFQSRALFTLWGFGQLMRRYGGKLPDLELMFDCNDRPVVKAEQYAAEGAAPPPLFKYCADNSTFDIVFPDWTFWGWAEVNIKPWSKFLKETKEGMEKSKWEDRVPYAYWKGNPKVSRQRHLLMTCNPTPQNEWNARIYALDWEQEAQRGFNQSNLAKQCTHRYKIYAEGQAWSVSEKYILACNSPTLLIQSRWHDFFTRGLVPQRHYWPVRDSQMCKSIKFAVEWGNNHTTKAKEIGEAGSHFAHEALRMDNVYDYMFHLLNEYAKLFKYKPKIPPDATELCTEALACHAHGKWREFMEESLEKFPSDSPPCTMPPPFDLGAFARAKMEAVDEVEAWEDEYWRKKDNVH</sequence>
<dbReference type="Pfam" id="PF05686">
    <property type="entry name" value="Glyco_transf_90"/>
    <property type="match status" value="1"/>
</dbReference>
<dbReference type="SMART" id="SM00672">
    <property type="entry name" value="CAP10"/>
    <property type="match status" value="1"/>
</dbReference>
<feature type="domain" description="Glycosyl transferase CAP10" evidence="1">
    <location>
        <begin position="173"/>
        <end position="421"/>
    </location>
</feature>
<comment type="caution">
    <text evidence="2">The sequence shown here is derived from an EMBL/GenBank/DDBJ whole genome shotgun (WGS) entry which is preliminary data.</text>
</comment>
<proteinExistence type="predicted"/>
<keyword evidence="3" id="KW-1185">Reference proteome</keyword>
<name>A0ABD1G7R6_SALDI</name>
<dbReference type="EMBL" id="JBEAFC010000009">
    <property type="protein sequence ID" value="KAL1540156.1"/>
    <property type="molecule type" value="Genomic_DNA"/>
</dbReference>
<dbReference type="Proteomes" id="UP001567538">
    <property type="component" value="Unassembled WGS sequence"/>
</dbReference>
<dbReference type="InterPro" id="IPR006598">
    <property type="entry name" value="CAP10"/>
</dbReference>
<dbReference type="InterPro" id="IPR051091">
    <property type="entry name" value="O-Glucosyltr/Glycosyltrsf_90"/>
</dbReference>
<dbReference type="PANTHER" id="PTHR12203:SF74">
    <property type="entry name" value="GLYCOSYLTRANSFERASE"/>
    <property type="match status" value="1"/>
</dbReference>
<dbReference type="PANTHER" id="PTHR12203">
    <property type="entry name" value="KDEL LYS-ASP-GLU-LEU CONTAINING - RELATED"/>
    <property type="match status" value="1"/>
</dbReference>